<dbReference type="InterPro" id="IPR006162">
    <property type="entry name" value="Ppantetheine_attach_site"/>
</dbReference>
<feature type="region of interest" description="Disordered" evidence="1">
    <location>
        <begin position="98"/>
        <end position="117"/>
    </location>
</feature>
<dbReference type="InterPro" id="IPR036736">
    <property type="entry name" value="ACP-like_sf"/>
</dbReference>
<dbReference type="AlphaFoldDB" id="A0A3A8QGT0"/>
<evidence type="ECO:0000256" key="1">
    <source>
        <dbReference type="SAM" id="MobiDB-lite"/>
    </source>
</evidence>
<accession>A0A3A8QGT0</accession>
<dbReference type="PROSITE" id="PS00012">
    <property type="entry name" value="PHOSPHOPANTETHEINE"/>
    <property type="match status" value="1"/>
</dbReference>
<evidence type="ECO:0000313" key="2">
    <source>
        <dbReference type="EMBL" id="RKH67896.1"/>
    </source>
</evidence>
<evidence type="ECO:0000313" key="3">
    <source>
        <dbReference type="Proteomes" id="UP000272888"/>
    </source>
</evidence>
<name>A0A3A8QGT0_9BACT</name>
<proteinExistence type="predicted"/>
<keyword evidence="3" id="KW-1185">Reference proteome</keyword>
<dbReference type="Proteomes" id="UP000272888">
    <property type="component" value="Unassembled WGS sequence"/>
</dbReference>
<dbReference type="RefSeq" id="WP_120641751.1">
    <property type="nucleotide sequence ID" value="NZ_RAWB01000012.1"/>
</dbReference>
<protein>
    <recommendedName>
        <fullName evidence="4">Carrier domain-containing protein</fullName>
    </recommendedName>
</protein>
<gene>
    <name evidence="2" type="ORF">D7V93_02155</name>
</gene>
<dbReference type="EMBL" id="RAWB01000012">
    <property type="protein sequence ID" value="RKH67896.1"/>
    <property type="molecule type" value="Genomic_DNA"/>
</dbReference>
<dbReference type="SUPFAM" id="SSF47336">
    <property type="entry name" value="ACP-like"/>
    <property type="match status" value="1"/>
</dbReference>
<organism evidence="2 3">
    <name type="scientific">Corallococcus llansteffanensis</name>
    <dbReference type="NCBI Taxonomy" id="2316731"/>
    <lineage>
        <taxon>Bacteria</taxon>
        <taxon>Pseudomonadati</taxon>
        <taxon>Myxococcota</taxon>
        <taxon>Myxococcia</taxon>
        <taxon>Myxococcales</taxon>
        <taxon>Cystobacterineae</taxon>
        <taxon>Myxococcaceae</taxon>
        <taxon>Corallococcus</taxon>
    </lineage>
</organism>
<comment type="caution">
    <text evidence="2">The sequence shown here is derived from an EMBL/GenBank/DDBJ whole genome shotgun (WGS) entry which is preliminary data.</text>
</comment>
<evidence type="ECO:0008006" key="4">
    <source>
        <dbReference type="Google" id="ProtNLM"/>
    </source>
</evidence>
<dbReference type="Gene3D" id="1.10.1200.10">
    <property type="entry name" value="ACP-like"/>
    <property type="match status" value="1"/>
</dbReference>
<sequence>MLSQGPNAQELQKLVVEHISSILEEKAAEEGKVPQVTRENRLGPDLGLSSLDLAQLVASLEIRLKADPFQELVPITSVRTVADLCGAYERFFSGEKAAEGPSDALLESKRRAEARRR</sequence>
<reference evidence="3" key="1">
    <citation type="submission" date="2018-09" db="EMBL/GenBank/DDBJ databases">
        <authorList>
            <person name="Livingstone P.G."/>
            <person name="Whitworth D.E."/>
        </authorList>
    </citation>
    <scope>NUCLEOTIDE SEQUENCE [LARGE SCALE GENOMIC DNA]</scope>
    <source>
        <strain evidence="3">CA051B</strain>
    </source>
</reference>